<dbReference type="InterPro" id="IPR050680">
    <property type="entry name" value="YpeA/RimI_acetyltransf"/>
</dbReference>
<dbReference type="CDD" id="cd04301">
    <property type="entry name" value="NAT_SF"/>
    <property type="match status" value="1"/>
</dbReference>
<dbReference type="AlphaFoldDB" id="A0A315XMH1"/>
<gene>
    <name evidence="4" type="primary">mshD_2</name>
    <name evidence="4" type="ORF">MBBTH_15510</name>
</gene>
<keyword evidence="5" id="KW-1185">Reference proteome</keyword>
<dbReference type="PROSITE" id="PS51186">
    <property type="entry name" value="GNAT"/>
    <property type="match status" value="1"/>
</dbReference>
<dbReference type="PANTHER" id="PTHR43420:SF44">
    <property type="entry name" value="ACETYLTRANSFERASE YPEA"/>
    <property type="match status" value="1"/>
</dbReference>
<dbReference type="PANTHER" id="PTHR43420">
    <property type="entry name" value="ACETYLTRANSFERASE"/>
    <property type="match status" value="1"/>
</dbReference>
<dbReference type="Gene3D" id="3.40.630.30">
    <property type="match status" value="1"/>
</dbReference>
<evidence type="ECO:0000313" key="5">
    <source>
        <dbReference type="Proteomes" id="UP000251717"/>
    </source>
</evidence>
<accession>A0A315XMH1</accession>
<name>A0A315XMH1_9EURY</name>
<keyword evidence="2 4" id="KW-0012">Acyltransferase</keyword>
<dbReference type="EC" id="2.3.1.189" evidence="4"/>
<dbReference type="InterPro" id="IPR016181">
    <property type="entry name" value="Acyl_CoA_acyltransferase"/>
</dbReference>
<dbReference type="Proteomes" id="UP000251717">
    <property type="component" value="Unassembled WGS sequence"/>
</dbReference>
<dbReference type="GO" id="GO:0035447">
    <property type="term" value="F:mycothiol synthase activity"/>
    <property type="evidence" value="ECO:0007669"/>
    <property type="project" value="UniProtKB-EC"/>
</dbReference>
<evidence type="ECO:0000256" key="2">
    <source>
        <dbReference type="ARBA" id="ARBA00023315"/>
    </source>
</evidence>
<evidence type="ECO:0000259" key="3">
    <source>
        <dbReference type="PROSITE" id="PS51186"/>
    </source>
</evidence>
<dbReference type="SUPFAM" id="SSF55729">
    <property type="entry name" value="Acyl-CoA N-acyltransferases (Nat)"/>
    <property type="match status" value="1"/>
</dbReference>
<protein>
    <submittedName>
        <fullName evidence="4">Mycothiol acetyltransferase</fullName>
        <ecNumber evidence="4">2.3.1.189</ecNumber>
    </submittedName>
</protein>
<proteinExistence type="predicted"/>
<feature type="domain" description="N-acetyltransferase" evidence="3">
    <location>
        <begin position="44"/>
        <end position="189"/>
    </location>
</feature>
<evidence type="ECO:0000313" key="4">
    <source>
        <dbReference type="EMBL" id="PWB86563.1"/>
    </source>
</evidence>
<dbReference type="Pfam" id="PF00583">
    <property type="entry name" value="Acetyltransf_1"/>
    <property type="match status" value="1"/>
</dbReference>
<organism evidence="4 5">
    <name type="scientific">Methanobrevibacter thaueri</name>
    <dbReference type="NCBI Taxonomy" id="190975"/>
    <lineage>
        <taxon>Archaea</taxon>
        <taxon>Methanobacteriati</taxon>
        <taxon>Methanobacteriota</taxon>
        <taxon>Methanomada group</taxon>
        <taxon>Methanobacteria</taxon>
        <taxon>Methanobacteriales</taxon>
        <taxon>Methanobacteriaceae</taxon>
        <taxon>Methanobrevibacter</taxon>
    </lineage>
</organism>
<dbReference type="EMBL" id="MZGS01000024">
    <property type="protein sequence ID" value="PWB86563.1"/>
    <property type="molecule type" value="Genomic_DNA"/>
</dbReference>
<comment type="caution">
    <text evidence="4">The sequence shown here is derived from an EMBL/GenBank/DDBJ whole genome shotgun (WGS) entry which is preliminary data.</text>
</comment>
<dbReference type="InterPro" id="IPR000182">
    <property type="entry name" value="GNAT_dom"/>
</dbReference>
<evidence type="ECO:0000256" key="1">
    <source>
        <dbReference type="ARBA" id="ARBA00022679"/>
    </source>
</evidence>
<keyword evidence="1 4" id="KW-0808">Transferase</keyword>
<reference evidence="4 5" key="1">
    <citation type="submission" date="2017-03" db="EMBL/GenBank/DDBJ databases">
        <title>Genome sequence of Methanobrevibacter thaueri.</title>
        <authorList>
            <person name="Poehlein A."/>
            <person name="Seedorf H."/>
            <person name="Daniel R."/>
        </authorList>
    </citation>
    <scope>NUCLEOTIDE SEQUENCE [LARGE SCALE GENOMIC DNA]</scope>
    <source>
        <strain evidence="4 5">DSM 11995</strain>
    </source>
</reference>
<sequence length="189" mass="22183">MINLRYETFDCNIHDVSKVAKLVYDVDFRTFDMLFKDESKAVETIARDLYKRDKDDYFKVVLDDYGEIIGILIIYTSKTSHNLYLKSPRLVIVDILDHFVLCDIEKEDFYIAEIAIDESLRGQGIGRKVLLDSIDYAKRKGYERVILDADFRNSGAKALYENLGFKVFNKKRLKIGKFERGMYNLEFKL</sequence>